<dbReference type="KEGG" id="chg:AXF12_02820"/>
<evidence type="ECO:0000313" key="4">
    <source>
        <dbReference type="EMBL" id="SNV09434.1"/>
    </source>
</evidence>
<organism evidence="4 6">
    <name type="scientific">Capnocytophaga haemolytica</name>
    <dbReference type="NCBI Taxonomy" id="45243"/>
    <lineage>
        <taxon>Bacteria</taxon>
        <taxon>Pseudomonadati</taxon>
        <taxon>Bacteroidota</taxon>
        <taxon>Flavobacteriia</taxon>
        <taxon>Flavobacteriales</taxon>
        <taxon>Flavobacteriaceae</taxon>
        <taxon>Capnocytophaga</taxon>
    </lineage>
</organism>
<evidence type="ECO:0000313" key="6">
    <source>
        <dbReference type="Proteomes" id="UP000215539"/>
    </source>
</evidence>
<dbReference type="RefSeq" id="WP_066428134.1">
    <property type="nucleotide sequence ID" value="NZ_CP014227.1"/>
</dbReference>
<evidence type="ECO:0000313" key="3">
    <source>
        <dbReference type="EMBL" id="AMD84545.1"/>
    </source>
</evidence>
<name>A0AAX2GZK7_9FLAO</name>
<dbReference type="Proteomes" id="UP000215539">
    <property type="component" value="Chromosome 1"/>
</dbReference>
<sequence>MKKHLATFAAALLLLGACSKNDDNPTPPTPNPAPAPTPPPPAEENSLLPKRAISTNTDGSVETITYSYDGNRFKGNTSQIKNSKGSRQSSSTLTYEGNLLRIAESNDGENHYKGTFNYENGLLKSRISENYTVWDDGTIYSSVVTNTYTYSGGQLASWKQTSIGTETAKGKTRTTTFVEENTLEYLSPTEVKIKGVHNSGTNSETTYAKVYLDADGDVLRHESFAKDGTTVEYHTEFTYTSEGGNDKILGKFNDTSKSSPENRFVNGVEPSKKNRLTKKEYSGSNLTKEINNEYFYDAQKRLVKTIETTKTLYAGATSTQTTVYEY</sequence>
<dbReference type="EMBL" id="CP014227">
    <property type="protein sequence ID" value="AMD84545.1"/>
    <property type="molecule type" value="Genomic_DNA"/>
</dbReference>
<feature type="signal peptide" evidence="2">
    <location>
        <begin position="1"/>
        <end position="22"/>
    </location>
</feature>
<keyword evidence="5" id="KW-1185">Reference proteome</keyword>
<dbReference type="Proteomes" id="UP000065822">
    <property type="component" value="Chromosome"/>
</dbReference>
<evidence type="ECO:0008006" key="7">
    <source>
        <dbReference type="Google" id="ProtNLM"/>
    </source>
</evidence>
<feature type="compositionally biased region" description="Pro residues" evidence="1">
    <location>
        <begin position="25"/>
        <end position="42"/>
    </location>
</feature>
<dbReference type="PROSITE" id="PS51257">
    <property type="entry name" value="PROKAR_LIPOPROTEIN"/>
    <property type="match status" value="1"/>
</dbReference>
<evidence type="ECO:0000313" key="5">
    <source>
        <dbReference type="Proteomes" id="UP000065822"/>
    </source>
</evidence>
<feature type="chain" id="PRO_5043387879" description="Sugar-binding protein" evidence="2">
    <location>
        <begin position="23"/>
        <end position="326"/>
    </location>
</feature>
<proteinExistence type="predicted"/>
<feature type="region of interest" description="Disordered" evidence="1">
    <location>
        <begin position="19"/>
        <end position="55"/>
    </location>
</feature>
<evidence type="ECO:0000256" key="2">
    <source>
        <dbReference type="SAM" id="SignalP"/>
    </source>
</evidence>
<gene>
    <name evidence="3" type="ORF">AXF12_02820</name>
    <name evidence="4" type="ORF">SAMEA44541418_01176</name>
</gene>
<accession>A0AAX2GZK7</accession>
<dbReference type="EMBL" id="LT906449">
    <property type="protein sequence ID" value="SNV09434.1"/>
    <property type="molecule type" value="Genomic_DNA"/>
</dbReference>
<protein>
    <recommendedName>
        <fullName evidence="7">Sugar-binding protein</fullName>
    </recommendedName>
</protein>
<keyword evidence="2" id="KW-0732">Signal</keyword>
<reference evidence="3 5" key="1">
    <citation type="submission" date="2016-02" db="EMBL/GenBank/DDBJ databases">
        <authorList>
            <person name="Holder M.E."/>
            <person name="Ajami N.J."/>
            <person name="Petrosino J.F."/>
        </authorList>
    </citation>
    <scope>NUCLEOTIDE SEQUENCE [LARGE SCALE GENOMIC DNA]</scope>
    <source>
        <strain evidence="3 5">CCUG 32990</strain>
    </source>
</reference>
<dbReference type="AlphaFoldDB" id="A0AAX2GZK7"/>
<reference evidence="4 6" key="2">
    <citation type="submission" date="2017-06" db="EMBL/GenBank/DDBJ databases">
        <authorList>
            <consortium name="Pathogen Informatics"/>
        </authorList>
    </citation>
    <scope>NUCLEOTIDE SEQUENCE [LARGE SCALE GENOMIC DNA]</scope>
    <source>
        <strain evidence="4 6">NCTC12947</strain>
    </source>
</reference>
<evidence type="ECO:0000256" key="1">
    <source>
        <dbReference type="SAM" id="MobiDB-lite"/>
    </source>
</evidence>